<sequence length="57" mass="6638">MPYHRNYCAECGWSASTETYSRKEVVSRAIEHFTETRHTIEGEHTAELDQIPLNDAR</sequence>
<evidence type="ECO:0000313" key="1">
    <source>
        <dbReference type="EMBL" id="GAA0471960.1"/>
    </source>
</evidence>
<comment type="caution">
    <text evidence="1">The sequence shown here is derived from an EMBL/GenBank/DDBJ whole genome shotgun (WGS) entry which is preliminary data.</text>
</comment>
<name>A0AAV3SKP3_HALDO</name>
<gene>
    <name evidence="1" type="ORF">GCM10008985_30950</name>
</gene>
<dbReference type="Proteomes" id="UP001500962">
    <property type="component" value="Unassembled WGS sequence"/>
</dbReference>
<reference evidence="1" key="2">
    <citation type="submission" date="2023-12" db="EMBL/GenBank/DDBJ databases">
        <authorList>
            <person name="Sun Q."/>
            <person name="Inoue M."/>
        </authorList>
    </citation>
    <scope>NUCLEOTIDE SEQUENCE</scope>
    <source>
        <strain evidence="1">JCM 12289</strain>
    </source>
</reference>
<dbReference type="AlphaFoldDB" id="A0AAV3SKP3"/>
<evidence type="ECO:0008006" key="3">
    <source>
        <dbReference type="Google" id="ProtNLM"/>
    </source>
</evidence>
<evidence type="ECO:0000313" key="2">
    <source>
        <dbReference type="Proteomes" id="UP001500962"/>
    </source>
</evidence>
<proteinExistence type="predicted"/>
<dbReference type="EMBL" id="BAAADN010000054">
    <property type="protein sequence ID" value="GAA0471960.1"/>
    <property type="molecule type" value="Genomic_DNA"/>
</dbReference>
<protein>
    <recommendedName>
        <fullName evidence="3">Small CPxCG-related zinc finger protein</fullName>
    </recommendedName>
</protein>
<organism evidence="1 2">
    <name type="scientific">Halococcus dombrowskii</name>
    <dbReference type="NCBI Taxonomy" id="179637"/>
    <lineage>
        <taxon>Archaea</taxon>
        <taxon>Methanobacteriati</taxon>
        <taxon>Methanobacteriota</taxon>
        <taxon>Stenosarchaea group</taxon>
        <taxon>Halobacteria</taxon>
        <taxon>Halobacteriales</taxon>
        <taxon>Halococcaceae</taxon>
        <taxon>Halococcus</taxon>
    </lineage>
</organism>
<reference evidence="1" key="1">
    <citation type="journal article" date="2014" name="Int. J. Syst. Evol. Microbiol.">
        <title>Complete genome sequence of Corynebacterium casei LMG S-19264T (=DSM 44701T), isolated from a smear-ripened cheese.</title>
        <authorList>
            <consortium name="US DOE Joint Genome Institute (JGI-PGF)"/>
            <person name="Walter F."/>
            <person name="Albersmeier A."/>
            <person name="Kalinowski J."/>
            <person name="Ruckert C."/>
        </authorList>
    </citation>
    <scope>NUCLEOTIDE SEQUENCE</scope>
    <source>
        <strain evidence="1">JCM 12289</strain>
    </source>
</reference>
<accession>A0AAV3SKP3</accession>